<sequence length="283" mass="30948">MQDAPPAPDAPPRTGESFHLHGLHVDLHGPREETQAPPLLLIHGFMASRAQWHGNVERLSRRRRVAVVELLGHGRAHAPADPEAYTIPRYVETLEALRERLGVRRWHVCGQSLGAGISVAYVLAKPGAAIAQAFTNSGAVMTRPDDAAKVRERRATAAQIRAGGRAKLPEARVHPARATRYPPETKARLMADAALLDPEAMARAMEITVAGTAAMHRLHELRLPTLLINGRWEKRFQAHLPALRAGIPHLEVVDLEGGHSINAEQPEGFDNALEAFLDRHPGP</sequence>
<dbReference type="InterPro" id="IPR029058">
    <property type="entry name" value="AB_hydrolase_fold"/>
</dbReference>
<dbReference type="PANTHER" id="PTHR43798">
    <property type="entry name" value="MONOACYLGLYCEROL LIPASE"/>
    <property type="match status" value="1"/>
</dbReference>
<dbReference type="InterPro" id="IPR050266">
    <property type="entry name" value="AB_hydrolase_sf"/>
</dbReference>
<reference evidence="2 3" key="1">
    <citation type="submission" date="2016-10" db="EMBL/GenBank/DDBJ databases">
        <authorList>
            <person name="de Groot N.N."/>
        </authorList>
    </citation>
    <scope>NUCLEOTIDE SEQUENCE [LARGE SCALE GENOMIC DNA]</scope>
    <source>
        <strain evidence="2 3">CGMCC 1.11030</strain>
    </source>
</reference>
<dbReference type="PANTHER" id="PTHR43798:SF20">
    <property type="entry name" value="2-SUCCINYL-6-HYDROXY-2,4-CYCLOHEXADIENE-1-CARBOXYLATE SYNTHASE-RELATED"/>
    <property type="match status" value="1"/>
</dbReference>
<name>A0A1I3IEP5_9RHOB</name>
<dbReference type="Pfam" id="PF00561">
    <property type="entry name" value="Abhydrolase_1"/>
    <property type="match status" value="1"/>
</dbReference>
<dbReference type="GO" id="GO:0016020">
    <property type="term" value="C:membrane"/>
    <property type="evidence" value="ECO:0007669"/>
    <property type="project" value="TreeGrafter"/>
</dbReference>
<evidence type="ECO:0000259" key="1">
    <source>
        <dbReference type="Pfam" id="PF00561"/>
    </source>
</evidence>
<dbReference type="Proteomes" id="UP000199377">
    <property type="component" value="Unassembled WGS sequence"/>
</dbReference>
<organism evidence="2 3">
    <name type="scientific">Albimonas pacifica</name>
    <dbReference type="NCBI Taxonomy" id="1114924"/>
    <lineage>
        <taxon>Bacteria</taxon>
        <taxon>Pseudomonadati</taxon>
        <taxon>Pseudomonadota</taxon>
        <taxon>Alphaproteobacteria</taxon>
        <taxon>Rhodobacterales</taxon>
        <taxon>Paracoccaceae</taxon>
        <taxon>Albimonas</taxon>
    </lineage>
</organism>
<dbReference type="Gene3D" id="3.40.50.1820">
    <property type="entry name" value="alpha/beta hydrolase"/>
    <property type="match status" value="1"/>
</dbReference>
<evidence type="ECO:0000313" key="3">
    <source>
        <dbReference type="Proteomes" id="UP000199377"/>
    </source>
</evidence>
<dbReference type="RefSeq" id="WP_092860880.1">
    <property type="nucleotide sequence ID" value="NZ_FOQH01000007.1"/>
</dbReference>
<dbReference type="STRING" id="1114924.SAMN05216258_1077"/>
<gene>
    <name evidence="2" type="ORF">SAMN05216258_1077</name>
</gene>
<dbReference type="OrthoDB" id="9808398at2"/>
<proteinExistence type="predicted"/>
<dbReference type="InterPro" id="IPR000073">
    <property type="entry name" value="AB_hydrolase_1"/>
</dbReference>
<feature type="domain" description="AB hydrolase-1" evidence="1">
    <location>
        <begin position="37"/>
        <end position="264"/>
    </location>
</feature>
<protein>
    <submittedName>
        <fullName evidence="2">2-succinyl-6-hydroxy-2,4-cyclohexadiene-1-carboxylate synthase</fullName>
    </submittedName>
</protein>
<evidence type="ECO:0000313" key="2">
    <source>
        <dbReference type="EMBL" id="SFI46360.1"/>
    </source>
</evidence>
<dbReference type="EMBL" id="FOQH01000007">
    <property type="protein sequence ID" value="SFI46360.1"/>
    <property type="molecule type" value="Genomic_DNA"/>
</dbReference>
<dbReference type="AlphaFoldDB" id="A0A1I3IEP5"/>
<keyword evidence="3" id="KW-1185">Reference proteome</keyword>
<dbReference type="SUPFAM" id="SSF53474">
    <property type="entry name" value="alpha/beta-Hydrolases"/>
    <property type="match status" value="1"/>
</dbReference>
<accession>A0A1I3IEP5</accession>